<dbReference type="RefSeq" id="WP_379882890.1">
    <property type="nucleotide sequence ID" value="NZ_JBHPON010000002.1"/>
</dbReference>
<accession>A0ABW1KV97</accession>
<proteinExistence type="predicted"/>
<dbReference type="EMBL" id="JBHPON010000002">
    <property type="protein sequence ID" value="MFC6035889.1"/>
    <property type="molecule type" value="Genomic_DNA"/>
</dbReference>
<dbReference type="Proteomes" id="UP001596116">
    <property type="component" value="Unassembled WGS sequence"/>
</dbReference>
<reference evidence="1 2" key="1">
    <citation type="submission" date="2024-09" db="EMBL/GenBank/DDBJ databases">
        <authorList>
            <person name="Zhang Z.-H."/>
        </authorList>
    </citation>
    <scope>NUCLEOTIDE SEQUENCE [LARGE SCALE GENOMIC DNA]</scope>
    <source>
        <strain evidence="1 2">HHTR114</strain>
    </source>
</reference>
<keyword evidence="2" id="KW-1185">Reference proteome</keyword>
<protein>
    <submittedName>
        <fullName evidence="1">Uncharacterized protein</fullName>
    </submittedName>
</protein>
<evidence type="ECO:0000313" key="1">
    <source>
        <dbReference type="EMBL" id="MFC6035889.1"/>
    </source>
</evidence>
<sequence length="46" mass="4828">MNRTPDPTFGVQFSNEFGGNETSVMATVSIPLSGRVRRAASAEAGN</sequence>
<organism evidence="1 2">
    <name type="scientific">Hyphococcus aureus</name>
    <dbReference type="NCBI Taxonomy" id="2666033"/>
    <lineage>
        <taxon>Bacteria</taxon>
        <taxon>Pseudomonadati</taxon>
        <taxon>Pseudomonadota</taxon>
        <taxon>Alphaproteobacteria</taxon>
        <taxon>Parvularculales</taxon>
        <taxon>Parvularculaceae</taxon>
        <taxon>Hyphococcus</taxon>
    </lineage>
</organism>
<gene>
    <name evidence="1" type="ORF">ACFMB1_10060</name>
</gene>
<evidence type="ECO:0000313" key="2">
    <source>
        <dbReference type="Proteomes" id="UP001596116"/>
    </source>
</evidence>
<comment type="caution">
    <text evidence="1">The sequence shown here is derived from an EMBL/GenBank/DDBJ whole genome shotgun (WGS) entry which is preliminary data.</text>
</comment>
<name>A0ABW1KV97_9PROT</name>